<accession>A0A846HHA3</accession>
<name>A0A846HHA3_9CYAN</name>
<dbReference type="AlphaFoldDB" id="A0A846HHA3"/>
<reference evidence="1 2" key="1">
    <citation type="journal article" date="2015" name="Genome Announc.">
        <title>Draft Genome Sequence of Cyanobacterium Hassallia byssoidea Strain VB512170, Isolated from Monuments in India.</title>
        <authorList>
            <person name="Singh D."/>
            <person name="Chandrababunaidu M.M."/>
            <person name="Panda A."/>
            <person name="Sen D."/>
            <person name="Bhattacharyya S."/>
            <person name="Adhikary S.P."/>
            <person name="Tripathy S."/>
        </authorList>
    </citation>
    <scope>NUCLEOTIDE SEQUENCE [LARGE SCALE GENOMIC DNA]</scope>
    <source>
        <strain evidence="1 2">VB512170</strain>
    </source>
</reference>
<gene>
    <name evidence="1" type="ORF">PI95_030440</name>
</gene>
<protein>
    <submittedName>
        <fullName evidence="1">Uncharacterized protein</fullName>
    </submittedName>
</protein>
<evidence type="ECO:0000313" key="1">
    <source>
        <dbReference type="EMBL" id="NEU76712.1"/>
    </source>
</evidence>
<dbReference type="EMBL" id="JTCM02000127">
    <property type="protein sequence ID" value="NEU76712.1"/>
    <property type="molecule type" value="Genomic_DNA"/>
</dbReference>
<sequence>MRTINVSEFCVQSGINTDVFRDTIEAMKLDRNIEELGLDILEAIAQEIAQQNGTQLSLPAADKSVSESDKIVIKEAVGLAFEFYPELMALNDLQVVQVAAFLTAERQADAFETIHSAVINQRLTAYRTKTNASLLANITAVQGVSDADFLAARGFQMTKPQTDSALSELLKMQKN</sequence>
<proteinExistence type="predicted"/>
<dbReference type="RefSeq" id="WP_039740787.1">
    <property type="nucleotide sequence ID" value="NZ_JTCM02000127.1"/>
</dbReference>
<evidence type="ECO:0000313" key="2">
    <source>
        <dbReference type="Proteomes" id="UP000031549"/>
    </source>
</evidence>
<comment type="caution">
    <text evidence="1">The sequence shown here is derived from an EMBL/GenBank/DDBJ whole genome shotgun (WGS) entry which is preliminary data.</text>
</comment>
<keyword evidence="2" id="KW-1185">Reference proteome</keyword>
<dbReference type="Proteomes" id="UP000031549">
    <property type="component" value="Unassembled WGS sequence"/>
</dbReference>
<organism evidence="1 2">
    <name type="scientific">Hassallia byssoidea VB512170</name>
    <dbReference type="NCBI Taxonomy" id="1304833"/>
    <lineage>
        <taxon>Bacteria</taxon>
        <taxon>Bacillati</taxon>
        <taxon>Cyanobacteriota</taxon>
        <taxon>Cyanophyceae</taxon>
        <taxon>Nostocales</taxon>
        <taxon>Tolypothrichaceae</taxon>
        <taxon>Hassallia</taxon>
    </lineage>
</organism>